<dbReference type="KEGG" id="vg:11604944"/>
<reference evidence="1 2" key="1">
    <citation type="journal article" date="2012" name="Virology">
        <title>A novel quadripartite dsRNA virus isolated from a phytopathogenic filamentous fungus, Rosellinia necatrix.</title>
        <authorList>
            <person name="Lin Y.-H."/>
            <person name="Chiba S."/>
            <person name="Tani A."/>
            <person name="Kondo H."/>
            <person name="Sasaki A."/>
            <person name="Kanematsu S."/>
            <person name="Suzuki N."/>
        </authorList>
    </citation>
    <scope>NUCLEOTIDE SEQUENCE [LARGE SCALE GENOMIC DNA]</scope>
    <source>
        <strain evidence="2">Isolate Rosellinia necatrix/Japan/W1075/1997</strain>
    </source>
</reference>
<dbReference type="GeneID" id="11604944"/>
<organism evidence="1 2">
    <name type="scientific">Rosellinia necatrix quadrivirus 1</name>
    <name type="common">RnQV1</name>
    <dbReference type="NCBI Taxonomy" id="1000373"/>
    <lineage>
        <taxon>Viruses</taxon>
        <taxon>Riboviria</taxon>
        <taxon>Orthornavirae</taxon>
        <taxon>Duplornaviricota</taxon>
        <taxon>Chrymotiviricetes</taxon>
        <taxon>Ghabrivirales</taxon>
        <taxon>Alphatotivirineae</taxon>
        <taxon>Quadriviridae</taxon>
        <taxon>Quadrivirus</taxon>
        <taxon>Quadrivirus ichi</taxon>
    </lineage>
</organism>
<sequence>MATQMQNRDNGEETLANIKQTGRNELKGMNVAGLAGINIQAGGYDLTGLSLTDELITQGLSNVGLLPFEHSRVVLELAEAITVTANSTDLGGSGQYCEQGAWRTWLHIGMNMAKHHVRIRPSAALDFGTHRMMASDPASLDANTISDMSRHVTTATMNAVSREMKAMKALAATRSTMSQSDVADNNDCRGFAFGVLSRMIMHNSARRHDLVDGVLNELGENAASTANTYLTWELACAHGKGEIGITPVPANWLDVEGVLDGRERVFSEALAKLVDVNTGSVHVKIDGVTGAGAGNANVTYVTRPDPMSWAQDNSALSADAAAGRTSGEHYTLWKGRHSKVHLTIQMKQLYHRMSTTAVTAEPRANSVVYYLKGFEGLGACAEFLLANSRFGHLSHLPGVFGVVSDVHEAAYEHNKALFLAGIGEGMPDATFTKAQLATAAYALMRRYDISERTCHFAITTIGHMVAQTAVRDLNNGSLSPLPFRVNLSPFFVQGVQFWDMNDAEGSVSVHDMGVGKELLTATYALGAMSSLAHLCEQGGTGEDMSALEVSRFTDVHNVAQDLFRKVIIAELGDLKLRGSEVTHSSQEALFAQKMRAVWSSMSEGSTRLYNLNQAYGPFVDVQLARIRASFVRAIGTSAQALDASALIKHSQNVSYEWQQGEGGCPIQFIQLPVQSTITHYATPAVGTERWFATSRADNQGTKRIGDMRWTNGLSSDERNNVNVFAFGRSVIVSNPLGCSEALAALVVAGEHKVIRRHTAIARADSARTANIVGGAVLGARNGDRMTIIRPSTSVASSAIHLKGYIPMAAINMLPRTDGDCDLVVADTRTRPGRMSTSPEAHRRAVLAGDYHIDIATEGNIRHVAREWYTVTDVPTVSERISGLALRPYERSCVRDASTLHSMLCGAVPLLYGGGIPMQLGDNTKLQDREALRPPVYDRDPSLRAPLRFAMGSTASGFTKGLGNVLAAMEEREGDAPVDETATEEETVVPSGSITERIVVGEMTEALITADRPMFDQRVVQEIMYNSPGIRGIERAAIQTELMAARDWDAILRATAKVNDGDIANAKTAHDLIKICRVDWSKVKGETQLKLIMNKIHPEYATLAKSLSDQVAAKIVPNVPKSAMGTLFFWACATDMGLHSAVMANLEGLKRPNGYSGGVIYDLEGAANWPATDVRARIIEGWNAHARTMSDNGVIHGLTTMRIQHDMSADDIMSLPAHIGDSWVLSIGELTGNIATDDQSKAYAVDAKQAYYAIDRLRRLVAGREEGVDEVLSKAEIMARVLAENKGLTDDLALYHREWNRRTMAYVYMTTYMGSLDVESTHGVVSDEAYQQRRAEWKEERKRLQVPVAGGQGNRRR</sequence>
<organismHost>
    <name type="scientific">Rosellinia necatrix</name>
    <name type="common">White root-rot fungus</name>
    <dbReference type="NCBI Taxonomy" id="77044"/>
</organismHost>
<keyword evidence="2" id="KW-1185">Reference proteome</keyword>
<name>H1ACC6_RNQV1</name>
<dbReference type="Proteomes" id="UP000029940">
    <property type="component" value="Genome"/>
</dbReference>
<accession>H1ACC6</accession>
<protein>
    <submittedName>
        <fullName evidence="1">Structural protein</fullName>
    </submittedName>
</protein>
<dbReference type="RefSeq" id="YP_005097974.1">
    <property type="nucleotide sequence ID" value="NC_016759.1"/>
</dbReference>
<evidence type="ECO:0000313" key="2">
    <source>
        <dbReference type="Proteomes" id="UP000029940"/>
    </source>
</evidence>
<evidence type="ECO:0000313" key="1">
    <source>
        <dbReference type="EMBL" id="BAL46424.1"/>
    </source>
</evidence>
<dbReference type="EMBL" id="AB620062">
    <property type="protein sequence ID" value="BAL46424.1"/>
    <property type="molecule type" value="Genomic_RNA"/>
</dbReference>
<proteinExistence type="predicted"/>